<name>A0ABZ2Y577_9FIRM</name>
<dbReference type="RefSeq" id="WP_341877418.1">
    <property type="nucleotide sequence ID" value="NZ_CP121687.1"/>
</dbReference>
<feature type="transmembrane region" description="Helical" evidence="1">
    <location>
        <begin position="328"/>
        <end position="346"/>
    </location>
</feature>
<evidence type="ECO:0000256" key="1">
    <source>
        <dbReference type="SAM" id="Phobius"/>
    </source>
</evidence>
<feature type="transmembrane region" description="Helical" evidence="1">
    <location>
        <begin position="392"/>
        <end position="415"/>
    </location>
</feature>
<feature type="transmembrane region" description="Helical" evidence="1">
    <location>
        <begin position="469"/>
        <end position="493"/>
    </location>
</feature>
<sequence length="600" mass="68557">MYKRIGICFLTFLACLIMPMNLYGAENKIILLISSQSSWNDLINSPLVSSLVSKSVVGSMNIRTNHRNREIEYYGTINAGRRWSYYEINDMGAVENGLGDLLSQSNFSTAIFSDDPDTKKIIENASGEITYEAKDFIELYSEDNVDILQKADIILIDMDLYHTVENQSFLLNFINQNSVQLYLFCPYNRENSSDLTPFLFYDSRNPQPGLVSADTTRRLGIITSLDIAPTILNQLGIDHNGMFSNGIKIHPNNNAFSVMMRDLEKIRNMNSLRSPVIKNYTLLLILLIILFSFIDRIDRLRVKKLYHSILLSVLWSPILLMIHFNNVLFMILSYFIVVSSIFYIGFQISSYKKVLQVTSGTILIILALDTLFGSPLMRNSMLGYDPVIGARFYGIGNEYAGIIIGNLYLFLYSVGDFRNFKTVSMSLQLFFILLLGMSLWGANFGGMLAALFGMLLFCTHHYMNKKKKYINYSILFALFLSGVLWITIDYYFIEEQSHLGQTISQFINGNFYYIVEVLKRKLIMNLQLIKYSMWSKFLLTALIILGLYFDTDHPIIKKVGPSFIGAMSGAVLFNDSGIVMSATCMIYLVFPYLYVYNQNE</sequence>
<evidence type="ECO:0000313" key="3">
    <source>
        <dbReference type="Proteomes" id="UP001486565"/>
    </source>
</evidence>
<feature type="transmembrane region" description="Helical" evidence="1">
    <location>
        <begin position="427"/>
        <end position="457"/>
    </location>
</feature>
<keyword evidence="1" id="KW-1133">Transmembrane helix</keyword>
<feature type="transmembrane region" description="Helical" evidence="1">
    <location>
        <begin position="305"/>
        <end position="322"/>
    </location>
</feature>
<feature type="transmembrane region" description="Helical" evidence="1">
    <location>
        <begin position="577"/>
        <end position="596"/>
    </location>
</feature>
<organism evidence="2 3">
    <name type="scientific">Defluviitalea saccharophila</name>
    <dbReference type="NCBI Taxonomy" id="879970"/>
    <lineage>
        <taxon>Bacteria</taxon>
        <taxon>Bacillati</taxon>
        <taxon>Bacillota</taxon>
        <taxon>Clostridia</taxon>
        <taxon>Lachnospirales</taxon>
        <taxon>Defluviitaleaceae</taxon>
        <taxon>Defluviitalea</taxon>
    </lineage>
</organism>
<reference evidence="2 3" key="1">
    <citation type="submission" date="2023-03" db="EMBL/GenBank/DDBJ databases">
        <title>Novel Species.</title>
        <authorList>
            <person name="Ma S."/>
        </authorList>
    </citation>
    <scope>NUCLEOTIDE SEQUENCE [LARGE SCALE GENOMIC DNA]</scope>
    <source>
        <strain evidence="2 3">LIND6LT2</strain>
    </source>
</reference>
<protein>
    <recommendedName>
        <fullName evidence="4">Phosphoglyceromutase</fullName>
    </recommendedName>
</protein>
<evidence type="ECO:0000313" key="2">
    <source>
        <dbReference type="EMBL" id="WZL70454.1"/>
    </source>
</evidence>
<feature type="transmembrane region" description="Helical" evidence="1">
    <location>
        <begin position="276"/>
        <end position="293"/>
    </location>
</feature>
<keyword evidence="3" id="KW-1185">Reference proteome</keyword>
<dbReference type="PROSITE" id="PS51257">
    <property type="entry name" value="PROKAR_LIPOPROTEIN"/>
    <property type="match status" value="1"/>
</dbReference>
<gene>
    <name evidence="2" type="ORF">QBE51_02660</name>
</gene>
<feature type="transmembrane region" description="Helical" evidence="1">
    <location>
        <begin position="353"/>
        <end position="372"/>
    </location>
</feature>
<accession>A0ABZ2Y577</accession>
<proteinExistence type="predicted"/>
<dbReference type="EMBL" id="CP121687">
    <property type="protein sequence ID" value="WZL70454.1"/>
    <property type="molecule type" value="Genomic_DNA"/>
</dbReference>
<feature type="transmembrane region" description="Helical" evidence="1">
    <location>
        <begin position="528"/>
        <end position="549"/>
    </location>
</feature>
<dbReference type="Proteomes" id="UP001486565">
    <property type="component" value="Chromosome"/>
</dbReference>
<keyword evidence="1" id="KW-0472">Membrane</keyword>
<keyword evidence="1" id="KW-0812">Transmembrane</keyword>
<evidence type="ECO:0008006" key="4">
    <source>
        <dbReference type="Google" id="ProtNLM"/>
    </source>
</evidence>